<proteinExistence type="predicted"/>
<dbReference type="RefSeq" id="WP_021292006.1">
    <property type="nucleotide sequence ID" value="NZ_BNER01000006.1"/>
</dbReference>
<comment type="caution">
    <text evidence="4">The sequence shown here is derived from an EMBL/GenBank/DDBJ whole genome shotgun (WGS) entry which is preliminary data.</text>
</comment>
<reference evidence="5" key="2">
    <citation type="submission" date="2014-05" db="EMBL/GenBank/DDBJ databases">
        <title>Draft genome sequence of Virgibacillus massiliensis Vm-5.</title>
        <authorList>
            <person name="Khelaifia S."/>
            <person name="Croce O."/>
            <person name="Lagier J.C."/>
            <person name="Raoult D."/>
        </authorList>
    </citation>
    <scope>NUCLEOTIDE SEQUENCE [LARGE SCALE GENOMIC DNA]</scope>
    <source>
        <strain evidence="5">Vm-5</strain>
    </source>
</reference>
<dbReference type="PROSITE" id="PS51186">
    <property type="entry name" value="GNAT"/>
    <property type="match status" value="1"/>
</dbReference>
<dbReference type="EMBL" id="CCDP010000002">
    <property type="protein sequence ID" value="CDQ40849.1"/>
    <property type="molecule type" value="Genomic_DNA"/>
</dbReference>
<accession>A0A024QEB7</accession>
<dbReference type="AlphaFoldDB" id="A0A024QEB7"/>
<evidence type="ECO:0000256" key="2">
    <source>
        <dbReference type="ARBA" id="ARBA00023315"/>
    </source>
</evidence>
<dbReference type="Pfam" id="PF00583">
    <property type="entry name" value="Acetyltransf_1"/>
    <property type="match status" value="1"/>
</dbReference>
<evidence type="ECO:0000313" key="4">
    <source>
        <dbReference type="EMBL" id="CDQ40849.1"/>
    </source>
</evidence>
<dbReference type="Gene3D" id="3.40.630.30">
    <property type="match status" value="1"/>
</dbReference>
<protein>
    <submittedName>
        <fullName evidence="4">Putative acetyltransferase</fullName>
    </submittedName>
</protein>
<evidence type="ECO:0000313" key="5">
    <source>
        <dbReference type="Proteomes" id="UP000028875"/>
    </source>
</evidence>
<reference evidence="4 5" key="1">
    <citation type="submission" date="2014-03" db="EMBL/GenBank/DDBJ databases">
        <authorList>
            <person name="Urmite Genomes U."/>
        </authorList>
    </citation>
    <scope>NUCLEOTIDE SEQUENCE [LARGE SCALE GENOMIC DNA]</scope>
    <source>
        <strain evidence="4 5">Vm-5</strain>
    </source>
</reference>
<sequence length="160" mass="18419">MEYNIRPMAEKDITQVQRVAETSWHTTYKGLIPQAVQDHFLTEAYSAKMLQRRMKFSYILVVEVDNQVIGFVNYSPVTEGKVELGAIYLLPDYQGKGIGTALLARGIEMFPEAKVIYINVERDNEIAKPFYYAKGFKEVEVFNEDFDGHQLQTIRMALNL</sequence>
<keyword evidence="1 4" id="KW-0808">Transferase</keyword>
<dbReference type="OrthoDB" id="794462at2"/>
<gene>
    <name evidence="4" type="ORF">BN990_03182</name>
</gene>
<dbReference type="SUPFAM" id="SSF55729">
    <property type="entry name" value="Acyl-CoA N-acyltransferases (Nat)"/>
    <property type="match status" value="1"/>
</dbReference>
<keyword evidence="5" id="KW-1185">Reference proteome</keyword>
<name>A0A024QEB7_9BACI</name>
<dbReference type="Proteomes" id="UP000028875">
    <property type="component" value="Unassembled WGS sequence"/>
</dbReference>
<keyword evidence="2" id="KW-0012">Acyltransferase</keyword>
<feature type="domain" description="N-acetyltransferase" evidence="3">
    <location>
        <begin position="3"/>
        <end position="160"/>
    </location>
</feature>
<dbReference type="eggNOG" id="COG0456">
    <property type="taxonomic scope" value="Bacteria"/>
</dbReference>
<dbReference type="InterPro" id="IPR016181">
    <property type="entry name" value="Acyl_CoA_acyltransferase"/>
</dbReference>
<dbReference type="PANTHER" id="PTHR43800">
    <property type="entry name" value="PEPTIDYL-LYSINE N-ACETYLTRANSFERASE YJAB"/>
    <property type="match status" value="1"/>
</dbReference>
<dbReference type="STRING" id="1462526.BN990_03182"/>
<dbReference type="PANTHER" id="PTHR43800:SF1">
    <property type="entry name" value="PEPTIDYL-LYSINE N-ACETYLTRANSFERASE YJAB"/>
    <property type="match status" value="1"/>
</dbReference>
<evidence type="ECO:0000259" key="3">
    <source>
        <dbReference type="PROSITE" id="PS51186"/>
    </source>
</evidence>
<dbReference type="GO" id="GO:0016747">
    <property type="term" value="F:acyltransferase activity, transferring groups other than amino-acyl groups"/>
    <property type="evidence" value="ECO:0007669"/>
    <property type="project" value="InterPro"/>
</dbReference>
<organism evidence="4 5">
    <name type="scientific">Virgibacillus massiliensis</name>
    <dbReference type="NCBI Taxonomy" id="1462526"/>
    <lineage>
        <taxon>Bacteria</taxon>
        <taxon>Bacillati</taxon>
        <taxon>Bacillota</taxon>
        <taxon>Bacilli</taxon>
        <taxon>Bacillales</taxon>
        <taxon>Bacillaceae</taxon>
        <taxon>Virgibacillus</taxon>
    </lineage>
</organism>
<dbReference type="InterPro" id="IPR000182">
    <property type="entry name" value="GNAT_dom"/>
</dbReference>
<evidence type="ECO:0000256" key="1">
    <source>
        <dbReference type="ARBA" id="ARBA00022679"/>
    </source>
</evidence>
<dbReference type="CDD" id="cd04301">
    <property type="entry name" value="NAT_SF"/>
    <property type="match status" value="1"/>
</dbReference>